<dbReference type="GO" id="GO:0008270">
    <property type="term" value="F:zinc ion binding"/>
    <property type="evidence" value="ECO:0007669"/>
    <property type="project" value="UniProtKB-KW"/>
</dbReference>
<keyword evidence="11" id="KW-0175">Coiled coil</keyword>
<comment type="similarity">
    <text evidence="3">Belongs to the NSE2 family.</text>
</comment>
<reference evidence="13" key="1">
    <citation type="submission" date="2023-08" db="EMBL/GenBank/DDBJ databases">
        <authorList>
            <person name="Audoor S."/>
            <person name="Bilcke G."/>
        </authorList>
    </citation>
    <scope>NUCLEOTIDE SEQUENCE</scope>
</reference>
<evidence type="ECO:0000256" key="2">
    <source>
        <dbReference type="ARBA" id="ARBA00004718"/>
    </source>
</evidence>
<keyword evidence="8" id="KW-0862">Zinc</keyword>
<feature type="coiled-coil region" evidence="11">
    <location>
        <begin position="204"/>
        <end position="239"/>
    </location>
</feature>
<dbReference type="GO" id="GO:0030915">
    <property type="term" value="C:Smc5-Smc6 complex"/>
    <property type="evidence" value="ECO:0007669"/>
    <property type="project" value="InterPro"/>
</dbReference>
<sequence length="240" mass="27558">MSQAAASNEIVNQMIRKEKKYKEGIQKNHAYACTMAQTLSKGGRLEDLLGDRVDDYRQALRQLAETNVKHEREVNAFVATLKKTVNQPEITEYSTFIQENKEQELQKINQSSVEIKQERMYLDMCTELGDVSAQNQDDELEVVGGNATVSLKCPITGTLLQDPMRNKVCHHVYSKHVILNYIRNRNNKCPNVGCVNTNLSIGQLEDDHQTARLVKREMIRLEEEKRQQTQNAIDFEDDED</sequence>
<evidence type="ECO:0000259" key="12">
    <source>
        <dbReference type="PROSITE" id="PS51044"/>
    </source>
</evidence>
<protein>
    <recommendedName>
        <fullName evidence="12">SP-RING-type domain-containing protein</fullName>
    </recommendedName>
</protein>
<comment type="pathway">
    <text evidence="2">Protein modification; protein sumoylation.</text>
</comment>
<dbReference type="InterPro" id="IPR026846">
    <property type="entry name" value="Nse2(Mms21)"/>
</dbReference>
<dbReference type="Gene3D" id="3.30.40.10">
    <property type="entry name" value="Zinc/RING finger domain, C3HC4 (zinc finger)"/>
    <property type="match status" value="1"/>
</dbReference>
<dbReference type="Pfam" id="PF11789">
    <property type="entry name" value="zf-Nse"/>
    <property type="match status" value="1"/>
</dbReference>
<evidence type="ECO:0000256" key="3">
    <source>
        <dbReference type="ARBA" id="ARBA00008212"/>
    </source>
</evidence>
<keyword evidence="5" id="KW-0479">Metal-binding</keyword>
<evidence type="ECO:0000256" key="6">
    <source>
        <dbReference type="ARBA" id="ARBA00022771"/>
    </source>
</evidence>
<accession>A0AAD2FFW3</accession>
<dbReference type="PANTHER" id="PTHR21330">
    <property type="entry name" value="E3 SUMO-PROTEIN LIGASE NSE2"/>
    <property type="match status" value="1"/>
</dbReference>
<comment type="caution">
    <text evidence="13">The sequence shown here is derived from an EMBL/GenBank/DDBJ whole genome shotgun (WGS) entry which is preliminary data.</text>
</comment>
<evidence type="ECO:0000313" key="13">
    <source>
        <dbReference type="EMBL" id="CAJ1922176.1"/>
    </source>
</evidence>
<feature type="domain" description="SP-RING-type" evidence="12">
    <location>
        <begin position="136"/>
        <end position="228"/>
    </location>
</feature>
<dbReference type="InterPro" id="IPR013083">
    <property type="entry name" value="Znf_RING/FYVE/PHD"/>
</dbReference>
<evidence type="ECO:0000256" key="9">
    <source>
        <dbReference type="ARBA" id="ARBA00023242"/>
    </source>
</evidence>
<keyword evidence="7" id="KW-0833">Ubl conjugation pathway</keyword>
<dbReference type="GO" id="GO:0000724">
    <property type="term" value="P:double-strand break repair via homologous recombination"/>
    <property type="evidence" value="ECO:0007669"/>
    <property type="project" value="InterPro"/>
</dbReference>
<comment type="subcellular location">
    <subcellularLocation>
        <location evidence="1">Nucleus</location>
    </subcellularLocation>
</comment>
<dbReference type="GO" id="GO:0016925">
    <property type="term" value="P:protein sumoylation"/>
    <property type="evidence" value="ECO:0007669"/>
    <property type="project" value="TreeGrafter"/>
</dbReference>
<keyword evidence="4" id="KW-0808">Transferase</keyword>
<dbReference type="AlphaFoldDB" id="A0AAD2FFW3"/>
<keyword evidence="14" id="KW-1185">Reference proteome</keyword>
<evidence type="ECO:0000256" key="1">
    <source>
        <dbReference type="ARBA" id="ARBA00004123"/>
    </source>
</evidence>
<dbReference type="PROSITE" id="PS51044">
    <property type="entry name" value="ZF_SP_RING"/>
    <property type="match status" value="1"/>
</dbReference>
<proteinExistence type="inferred from homology"/>
<dbReference type="CDD" id="cd16651">
    <property type="entry name" value="SPL-RING_NSE2"/>
    <property type="match status" value="1"/>
</dbReference>
<evidence type="ECO:0000256" key="7">
    <source>
        <dbReference type="ARBA" id="ARBA00022786"/>
    </source>
</evidence>
<evidence type="ECO:0000256" key="8">
    <source>
        <dbReference type="ARBA" id="ARBA00022833"/>
    </source>
</evidence>
<evidence type="ECO:0000256" key="11">
    <source>
        <dbReference type="SAM" id="Coils"/>
    </source>
</evidence>
<evidence type="ECO:0000256" key="10">
    <source>
        <dbReference type="PROSITE-ProRule" id="PRU00452"/>
    </source>
</evidence>
<evidence type="ECO:0000313" key="14">
    <source>
        <dbReference type="Proteomes" id="UP001295423"/>
    </source>
</evidence>
<gene>
    <name evidence="13" type="ORF">CYCCA115_LOCUS963</name>
</gene>
<evidence type="ECO:0000256" key="5">
    <source>
        <dbReference type="ARBA" id="ARBA00022723"/>
    </source>
</evidence>
<keyword evidence="6 10" id="KW-0863">Zinc-finger</keyword>
<keyword evidence="9" id="KW-0539">Nucleus</keyword>
<dbReference type="Proteomes" id="UP001295423">
    <property type="component" value="Unassembled WGS sequence"/>
</dbReference>
<dbReference type="GO" id="GO:0005634">
    <property type="term" value="C:nucleus"/>
    <property type="evidence" value="ECO:0007669"/>
    <property type="project" value="UniProtKB-SubCell"/>
</dbReference>
<dbReference type="EMBL" id="CAKOGP040000002">
    <property type="protein sequence ID" value="CAJ1922176.1"/>
    <property type="molecule type" value="Genomic_DNA"/>
</dbReference>
<dbReference type="PANTHER" id="PTHR21330:SF1">
    <property type="entry name" value="E3 SUMO-PROTEIN LIGASE NSE2"/>
    <property type="match status" value="1"/>
</dbReference>
<organism evidence="13 14">
    <name type="scientific">Cylindrotheca closterium</name>
    <dbReference type="NCBI Taxonomy" id="2856"/>
    <lineage>
        <taxon>Eukaryota</taxon>
        <taxon>Sar</taxon>
        <taxon>Stramenopiles</taxon>
        <taxon>Ochrophyta</taxon>
        <taxon>Bacillariophyta</taxon>
        <taxon>Bacillariophyceae</taxon>
        <taxon>Bacillariophycidae</taxon>
        <taxon>Bacillariales</taxon>
        <taxon>Bacillariaceae</taxon>
        <taxon>Cylindrotheca</taxon>
    </lineage>
</organism>
<dbReference type="SUPFAM" id="SSF57850">
    <property type="entry name" value="RING/U-box"/>
    <property type="match status" value="1"/>
</dbReference>
<dbReference type="InterPro" id="IPR004181">
    <property type="entry name" value="Znf_MIZ"/>
</dbReference>
<name>A0AAD2FFW3_9STRA</name>
<dbReference type="GO" id="GO:0061665">
    <property type="term" value="F:SUMO ligase activity"/>
    <property type="evidence" value="ECO:0007669"/>
    <property type="project" value="TreeGrafter"/>
</dbReference>
<evidence type="ECO:0000256" key="4">
    <source>
        <dbReference type="ARBA" id="ARBA00022679"/>
    </source>
</evidence>